<dbReference type="RefSeq" id="XP_043141384.1">
    <property type="nucleotide sequence ID" value="XM_043284178.1"/>
</dbReference>
<dbReference type="Proteomes" id="UP000637239">
    <property type="component" value="Chromosome 8"/>
</dbReference>
<evidence type="ECO:0000313" key="2">
    <source>
        <dbReference type="EMBL" id="BCR92871.1"/>
    </source>
</evidence>
<sequence length="456" mass="49996">MSKGRGRQRVDRKARAAANGYNRGAHREQDKERCEIIYSDDSIAMQDRVISVYIDWASEEDESLREKDLQKGYPCPTSPRSKVLCAFTYPLPTGFSRCVLQNLPSELCGTVLCRIHTHYIGYGERFTLLANDLGGLGVLYILPDGDSETLWTKELPKSPTRQARVSILQKLRESGICEEANGRSLHDLAESEVEGVSKPLKDAVQRDMSRSLSRTPFSAAREPSCTGTQSAEIMSSNAPNNFEQTAIINSLANRAEPTCTQSTPDALAQNAICAPTHYEPSSIHIPDANIAAGSLATESHQSSYSLDESQATIDAASLEFHLNGALPPGNHPGLGQQAIQQRINVSPQTGFFHVLQAFQGATLPTGYTDATEAISTGFLDAPGQFWDAMQDTSRWINAQANQRTTWVENTQLSSDNTGIDGYHNVYQAVQPSSEALPDLTVIHFGAKAYRWNLWTG</sequence>
<dbReference type="KEGG" id="ache:ACHE_80771S"/>
<accession>A0A7R7ZTH4</accession>
<dbReference type="AlphaFoldDB" id="A0A7R7ZTH4"/>
<dbReference type="GeneID" id="66987220"/>
<proteinExistence type="predicted"/>
<reference evidence="2" key="2">
    <citation type="submission" date="2021-02" db="EMBL/GenBank/DDBJ databases">
        <title>Aspergillus chevalieri M1 genome sequence.</title>
        <authorList>
            <person name="Kadooka C."/>
            <person name="Mori K."/>
            <person name="Futagami T."/>
        </authorList>
    </citation>
    <scope>NUCLEOTIDE SEQUENCE</scope>
    <source>
        <strain evidence="2">M1</strain>
    </source>
</reference>
<evidence type="ECO:0000256" key="1">
    <source>
        <dbReference type="SAM" id="MobiDB-lite"/>
    </source>
</evidence>
<gene>
    <name evidence="2" type="ORF">ACHE_80771S</name>
</gene>
<evidence type="ECO:0000313" key="3">
    <source>
        <dbReference type="Proteomes" id="UP000637239"/>
    </source>
</evidence>
<feature type="region of interest" description="Disordered" evidence="1">
    <location>
        <begin position="1"/>
        <end position="30"/>
    </location>
</feature>
<protein>
    <submittedName>
        <fullName evidence="2">Uncharacterized protein</fullName>
    </submittedName>
</protein>
<feature type="region of interest" description="Disordered" evidence="1">
    <location>
        <begin position="203"/>
        <end position="224"/>
    </location>
</feature>
<keyword evidence="3" id="KW-1185">Reference proteome</keyword>
<dbReference type="EMBL" id="AP024423">
    <property type="protein sequence ID" value="BCR92871.1"/>
    <property type="molecule type" value="Genomic_DNA"/>
</dbReference>
<reference evidence="2" key="1">
    <citation type="submission" date="2021-01" db="EMBL/GenBank/DDBJ databases">
        <authorList>
            <consortium name="Aspergillus chevalieri M1 genome sequencing consortium"/>
            <person name="Kazuki M."/>
            <person name="Futagami T."/>
        </authorList>
    </citation>
    <scope>NUCLEOTIDE SEQUENCE</scope>
    <source>
        <strain evidence="2">M1</strain>
    </source>
</reference>
<name>A0A7R7ZTH4_ASPCH</name>
<organism evidence="2 3">
    <name type="scientific">Aspergillus chevalieri</name>
    <name type="common">Eurotium chevalieri</name>
    <dbReference type="NCBI Taxonomy" id="182096"/>
    <lineage>
        <taxon>Eukaryota</taxon>
        <taxon>Fungi</taxon>
        <taxon>Dikarya</taxon>
        <taxon>Ascomycota</taxon>
        <taxon>Pezizomycotina</taxon>
        <taxon>Eurotiomycetes</taxon>
        <taxon>Eurotiomycetidae</taxon>
        <taxon>Eurotiales</taxon>
        <taxon>Aspergillaceae</taxon>
        <taxon>Aspergillus</taxon>
        <taxon>Aspergillus subgen. Aspergillus</taxon>
    </lineage>
</organism>